<gene>
    <name evidence="1" type="ORF">SZN_06551</name>
</gene>
<dbReference type="Proteomes" id="UP000004217">
    <property type="component" value="Unassembled WGS sequence"/>
</dbReference>
<accession>G2G748</accession>
<proteinExistence type="predicted"/>
<name>G2G748_9ACTN</name>
<dbReference type="RefSeq" id="WP_007492588.1">
    <property type="nucleotide sequence ID" value="NZ_AGBF01000012.1"/>
</dbReference>
<comment type="caution">
    <text evidence="1">The sequence shown here is derived from an EMBL/GenBank/DDBJ whole genome shotgun (WGS) entry which is preliminary data.</text>
</comment>
<protein>
    <submittedName>
        <fullName evidence="1">Uncharacterized protein</fullName>
    </submittedName>
</protein>
<reference evidence="1 2" key="1">
    <citation type="submission" date="2011-08" db="EMBL/GenBank/DDBJ databases">
        <authorList>
            <person name="Lin Y."/>
            <person name="Hao X."/>
            <person name="Johnstone L."/>
            <person name="Miller S.J."/>
            <person name="Wei G."/>
            <person name="Rensing C."/>
        </authorList>
    </citation>
    <scope>NUCLEOTIDE SEQUENCE [LARGE SCALE GENOMIC DNA]</scope>
    <source>
        <strain evidence="1 2">K42</strain>
    </source>
</reference>
<dbReference type="PATRIC" id="fig|700597.3.peg.1272"/>
<dbReference type="EMBL" id="AGBF01000012">
    <property type="protein sequence ID" value="EGX60589.1"/>
    <property type="molecule type" value="Genomic_DNA"/>
</dbReference>
<keyword evidence="2" id="KW-1185">Reference proteome</keyword>
<evidence type="ECO:0000313" key="2">
    <source>
        <dbReference type="Proteomes" id="UP000004217"/>
    </source>
</evidence>
<organism evidence="1 2">
    <name type="scientific">Streptomyces zinciresistens K42</name>
    <dbReference type="NCBI Taxonomy" id="700597"/>
    <lineage>
        <taxon>Bacteria</taxon>
        <taxon>Bacillati</taxon>
        <taxon>Actinomycetota</taxon>
        <taxon>Actinomycetes</taxon>
        <taxon>Kitasatosporales</taxon>
        <taxon>Streptomycetaceae</taxon>
        <taxon>Streptomyces</taxon>
    </lineage>
</organism>
<dbReference type="AlphaFoldDB" id="G2G748"/>
<dbReference type="OrthoDB" id="4300169at2"/>
<sequence>MTTTVTYETHQRRAVEPDGTVHAARYAGDRDHFTTACACYPAPEIERLEAESFRSVTCTGCLKALAVVITCPICRVVGAEEFAQPIPGTDDFADCVRCAGCGHTWCLDPGATTGCTSCGGSGRLGNGSLTGPRCPCHEDSRPT</sequence>
<evidence type="ECO:0000313" key="1">
    <source>
        <dbReference type="EMBL" id="EGX60589.1"/>
    </source>
</evidence>